<protein>
    <recommendedName>
        <fullName evidence="4">Leucine-rich repeat flightless-interacting protein 2</fullName>
    </recommendedName>
</protein>
<dbReference type="Gene3D" id="1.20.5.4090">
    <property type="match status" value="1"/>
</dbReference>
<feature type="compositionally biased region" description="Low complexity" evidence="6">
    <location>
        <begin position="66"/>
        <end position="89"/>
    </location>
</feature>
<feature type="compositionally biased region" description="Basic and acidic residues" evidence="6">
    <location>
        <begin position="51"/>
        <end position="61"/>
    </location>
</feature>
<feature type="coiled-coil region" evidence="5">
    <location>
        <begin position="334"/>
        <end position="493"/>
    </location>
</feature>
<dbReference type="PANTHER" id="PTHR19212:SF6">
    <property type="entry name" value="LEUCINE-RICH REPEAT FLIGHTLESS-INTERACTING PROTEIN 2"/>
    <property type="match status" value="1"/>
</dbReference>
<reference evidence="8" key="1">
    <citation type="journal article" date="2017" name="PLoS ONE">
        <title>The Agassiz's desert tortoise genome provides a resource for the conservation of a threatened species.</title>
        <authorList>
            <person name="Tollis M."/>
            <person name="DeNardo D.F."/>
            <person name="Cornelius J.A."/>
            <person name="Dolby G.A."/>
            <person name="Edwards T."/>
            <person name="Henen B.T."/>
            <person name="Karl A.E."/>
            <person name="Murphy R.W."/>
            <person name="Kusumi K."/>
        </authorList>
    </citation>
    <scope>NUCLEOTIDE SEQUENCE [LARGE SCALE GENOMIC DNA]</scope>
</reference>
<feature type="region of interest" description="Disordered" evidence="6">
    <location>
        <begin position="562"/>
        <end position="581"/>
    </location>
</feature>
<feature type="coiled-coil region" evidence="5">
    <location>
        <begin position="592"/>
        <end position="657"/>
    </location>
</feature>
<dbReference type="Proteomes" id="UP000291020">
    <property type="component" value="Unassembled WGS sequence"/>
</dbReference>
<feature type="compositionally biased region" description="Polar residues" evidence="6">
    <location>
        <begin position="302"/>
        <end position="327"/>
    </location>
</feature>
<dbReference type="GO" id="GO:0006355">
    <property type="term" value="P:regulation of DNA-templated transcription"/>
    <property type="evidence" value="ECO:0007669"/>
    <property type="project" value="InterPro"/>
</dbReference>
<name>A0A452J615_9SAUR</name>
<feature type="compositionally biased region" description="Polar residues" evidence="6">
    <location>
        <begin position="223"/>
        <end position="238"/>
    </location>
</feature>
<feature type="region of interest" description="Disordered" evidence="6">
    <location>
        <begin position="51"/>
        <end position="111"/>
    </location>
</feature>
<evidence type="ECO:0000256" key="3">
    <source>
        <dbReference type="ARBA" id="ARBA00023054"/>
    </source>
</evidence>
<keyword evidence="8" id="KW-1185">Reference proteome</keyword>
<keyword evidence="2" id="KW-0879">Wnt signaling pathway</keyword>
<feature type="region of interest" description="Disordered" evidence="6">
    <location>
        <begin position="209"/>
        <end position="252"/>
    </location>
</feature>
<dbReference type="GO" id="GO:0016055">
    <property type="term" value="P:Wnt signaling pathway"/>
    <property type="evidence" value="ECO:0007669"/>
    <property type="project" value="UniProtKB-KW"/>
</dbReference>
<dbReference type="InterPro" id="IPR019139">
    <property type="entry name" value="LRRFIP1/2"/>
</dbReference>
<sequence>MGTPGSGRKRTPVKDRFSAEDEALSHIAREAEARLAAKRAARAEAREIRMRELERQQKEGADDLVSARSIGSHRSSSLDISGSRSSRTSTPRRRDLVCDDVKDRSTRHSLSNPAYSDFHGIKKSSSSHKDLLSGFYHDQRNYSSLRHSKPISSYHTRSSSSLYSDALATTKTYRVSPTVNRSLIRSASLASLCGDGLYSSYNSHAPSEYSSYSSRASSARSSPVFTDNETGSTTSSNHAIRGRSDSMSTDFSDQNETAADYFCRSNRRGSIVSDVDDASIPDLNSLEEKCDKPYSEIYTRPASRNSASTTPLSGNSSRRGSGDTSSLVDPDVSLSELRDSLSEVEEKYKKAMVSNAQLDNEKNNLIYQVDTLKDVIEEREEQMSEFYRENEEKSKELERQKHMCNVLQYKMDELKEGLRQRDELIEENQRMQQKIDSITREVFDLQETIIWKDKKIGALERQKEYFDSVKHERDELRDELADLKETVKTGQKHGLVIIPDGTPNGNVNHEPVVGTIAVVSQEAAQVLESAGEGPLDVRLRKLAGEKEELLSQIRKLKLQLEEERQKNSKNDGTNPDMTGLENGSDLQLIEMQRDANRQISEYKFKLSKAEQDITTMEQNIGRLEGQVTRYKSAAENAEKVEDELKAEKRKLQREVINSLFLSK</sequence>
<reference evidence="7" key="3">
    <citation type="submission" date="2025-09" db="UniProtKB">
        <authorList>
            <consortium name="Ensembl"/>
        </authorList>
    </citation>
    <scope>IDENTIFICATION</scope>
</reference>
<dbReference type="AlphaFoldDB" id="A0A452J615"/>
<evidence type="ECO:0000256" key="5">
    <source>
        <dbReference type="SAM" id="Coils"/>
    </source>
</evidence>
<accession>A0A452J615</accession>
<evidence type="ECO:0000256" key="4">
    <source>
        <dbReference type="ARBA" id="ARBA00040512"/>
    </source>
</evidence>
<dbReference type="FunFam" id="1.20.5.4090:FF:000001">
    <property type="entry name" value="leucine-rich repeat flightless-interacting protein 2 isoform X1"/>
    <property type="match status" value="1"/>
</dbReference>
<reference evidence="7" key="2">
    <citation type="submission" date="2025-08" db="UniProtKB">
        <authorList>
            <consortium name="Ensembl"/>
        </authorList>
    </citation>
    <scope>IDENTIFICATION</scope>
</reference>
<dbReference type="Pfam" id="PF09738">
    <property type="entry name" value="LRRFIP"/>
    <property type="match status" value="3"/>
</dbReference>
<organism evidence="7 8">
    <name type="scientific">Gopherus agassizii</name>
    <name type="common">Agassiz's desert tortoise</name>
    <dbReference type="NCBI Taxonomy" id="38772"/>
    <lineage>
        <taxon>Eukaryota</taxon>
        <taxon>Metazoa</taxon>
        <taxon>Chordata</taxon>
        <taxon>Craniata</taxon>
        <taxon>Vertebrata</taxon>
        <taxon>Euteleostomi</taxon>
        <taxon>Archelosauria</taxon>
        <taxon>Testudinata</taxon>
        <taxon>Testudines</taxon>
        <taxon>Cryptodira</taxon>
        <taxon>Durocryptodira</taxon>
        <taxon>Testudinoidea</taxon>
        <taxon>Testudinidae</taxon>
        <taxon>Gopherus</taxon>
    </lineage>
</organism>
<evidence type="ECO:0000256" key="6">
    <source>
        <dbReference type="SAM" id="MobiDB-lite"/>
    </source>
</evidence>
<keyword evidence="3 5" id="KW-0175">Coiled coil</keyword>
<dbReference type="PANTHER" id="PTHR19212">
    <property type="entry name" value="LEUCINE RICH REPEAT IN FLII INTERACTING PROTEIN"/>
    <property type="match status" value="1"/>
</dbReference>
<dbReference type="Ensembl" id="ENSGAGT00000040642.1">
    <property type="protein sequence ID" value="ENSGAGP00000035901.1"/>
    <property type="gene ID" value="ENSGAGG00000025455.1"/>
</dbReference>
<comment type="similarity">
    <text evidence="1">Belongs to the LRRFIP family.</text>
</comment>
<evidence type="ECO:0000313" key="8">
    <source>
        <dbReference type="Proteomes" id="UP000291020"/>
    </source>
</evidence>
<feature type="region of interest" description="Disordered" evidence="6">
    <location>
        <begin position="294"/>
        <end position="334"/>
    </location>
</feature>
<evidence type="ECO:0000256" key="2">
    <source>
        <dbReference type="ARBA" id="ARBA00022687"/>
    </source>
</evidence>
<evidence type="ECO:0000256" key="1">
    <source>
        <dbReference type="ARBA" id="ARBA00008275"/>
    </source>
</evidence>
<proteinExistence type="inferred from homology"/>
<feature type="compositionally biased region" description="Basic and acidic residues" evidence="6">
    <location>
        <begin position="92"/>
        <end position="106"/>
    </location>
</feature>
<feature type="compositionally biased region" description="Low complexity" evidence="6">
    <location>
        <begin position="209"/>
        <end position="222"/>
    </location>
</feature>
<evidence type="ECO:0000313" key="7">
    <source>
        <dbReference type="Ensembl" id="ENSGAGP00000035901.1"/>
    </source>
</evidence>
<feature type="region of interest" description="Disordered" evidence="6">
    <location>
        <begin position="1"/>
        <end position="20"/>
    </location>
</feature>